<feature type="chain" id="PRO_5026833174" description="DNA topoisomerase IV subunit B" evidence="2">
    <location>
        <begin position="24"/>
        <end position="185"/>
    </location>
</feature>
<dbReference type="Proteomes" id="UP000476332">
    <property type="component" value="Unassembled WGS sequence"/>
</dbReference>
<dbReference type="AlphaFoldDB" id="A0A6L9MKL9"/>
<evidence type="ECO:0008006" key="5">
    <source>
        <dbReference type="Google" id="ProtNLM"/>
    </source>
</evidence>
<name>A0A6L9MKL9_9HYPH</name>
<evidence type="ECO:0000313" key="3">
    <source>
        <dbReference type="EMBL" id="NDV88172.1"/>
    </source>
</evidence>
<feature type="compositionally biased region" description="Low complexity" evidence="1">
    <location>
        <begin position="33"/>
        <end position="51"/>
    </location>
</feature>
<dbReference type="EMBL" id="JAAAMJ010000013">
    <property type="protein sequence ID" value="NDV88172.1"/>
    <property type="molecule type" value="Genomic_DNA"/>
</dbReference>
<feature type="region of interest" description="Disordered" evidence="1">
    <location>
        <begin position="27"/>
        <end position="55"/>
    </location>
</feature>
<evidence type="ECO:0000256" key="1">
    <source>
        <dbReference type="SAM" id="MobiDB-lite"/>
    </source>
</evidence>
<keyword evidence="4" id="KW-1185">Reference proteome</keyword>
<protein>
    <recommendedName>
        <fullName evidence="5">DNA topoisomerase IV subunit B</fullName>
    </recommendedName>
</protein>
<keyword evidence="2" id="KW-0732">Signal</keyword>
<accession>A0A6L9MKL9</accession>
<proteinExistence type="predicted"/>
<dbReference type="RefSeq" id="WP_163044996.1">
    <property type="nucleotide sequence ID" value="NZ_JAAAMJ010000013.1"/>
</dbReference>
<organism evidence="3 4">
    <name type="scientific">Aurantimonas aggregata</name>
    <dbReference type="NCBI Taxonomy" id="2047720"/>
    <lineage>
        <taxon>Bacteria</taxon>
        <taxon>Pseudomonadati</taxon>
        <taxon>Pseudomonadota</taxon>
        <taxon>Alphaproteobacteria</taxon>
        <taxon>Hyphomicrobiales</taxon>
        <taxon>Aurantimonadaceae</taxon>
        <taxon>Aurantimonas</taxon>
    </lineage>
</organism>
<feature type="signal peptide" evidence="2">
    <location>
        <begin position="1"/>
        <end position="23"/>
    </location>
</feature>
<gene>
    <name evidence="3" type="ORF">GTW51_15835</name>
</gene>
<evidence type="ECO:0000256" key="2">
    <source>
        <dbReference type="SAM" id="SignalP"/>
    </source>
</evidence>
<comment type="caution">
    <text evidence="3">The sequence shown here is derived from an EMBL/GenBank/DDBJ whole genome shotgun (WGS) entry which is preliminary data.</text>
</comment>
<sequence>MTRIFPAAALFGSALLFALPAFGQSPEAPAPNEPAASPAAPAVPETQAAAPSEMTTGSAVTAAIDALSPLVEDVQIVGPWSEGTRQGVWRTVMVQSPADETGYHFFVQQLEGSGTDHIVRASTEITEINQVDGAIVGYRADEPSPGAPSGLTLFFDILPADGEIAETYELHFAPDAPYMFGPASN</sequence>
<evidence type="ECO:0000313" key="4">
    <source>
        <dbReference type="Proteomes" id="UP000476332"/>
    </source>
</evidence>
<reference evidence="3 4" key="1">
    <citation type="submission" date="2020-01" db="EMBL/GenBank/DDBJ databases">
        <title>Genomes of bacteria type strains.</title>
        <authorList>
            <person name="Chen J."/>
            <person name="Zhu S."/>
            <person name="Chen J."/>
        </authorList>
    </citation>
    <scope>NUCLEOTIDE SEQUENCE [LARGE SCALE GENOMIC DNA]</scope>
    <source>
        <strain evidence="3 4">KCTC 52919</strain>
    </source>
</reference>